<dbReference type="InterPro" id="IPR052895">
    <property type="entry name" value="HetReg/Transcr_Mod"/>
</dbReference>
<name>S3CI84_GLAL2</name>
<keyword evidence="3" id="KW-1185">Reference proteome</keyword>
<dbReference type="GeneID" id="19461167"/>
<feature type="domain" description="Heterokaryon incompatibility" evidence="1">
    <location>
        <begin position="49"/>
        <end position="178"/>
    </location>
</feature>
<dbReference type="InterPro" id="IPR010730">
    <property type="entry name" value="HET"/>
</dbReference>
<gene>
    <name evidence="2" type="ORF">GLAREA_02109</name>
</gene>
<dbReference type="AlphaFoldDB" id="S3CI84"/>
<proteinExistence type="predicted"/>
<organism evidence="2 3">
    <name type="scientific">Glarea lozoyensis (strain ATCC 20868 / MF5171)</name>
    <dbReference type="NCBI Taxonomy" id="1116229"/>
    <lineage>
        <taxon>Eukaryota</taxon>
        <taxon>Fungi</taxon>
        <taxon>Dikarya</taxon>
        <taxon>Ascomycota</taxon>
        <taxon>Pezizomycotina</taxon>
        <taxon>Leotiomycetes</taxon>
        <taxon>Helotiales</taxon>
        <taxon>Helotiaceae</taxon>
        <taxon>Glarea</taxon>
    </lineage>
</organism>
<dbReference type="eggNOG" id="ENOG502SRNF">
    <property type="taxonomic scope" value="Eukaryota"/>
</dbReference>
<evidence type="ECO:0000313" key="3">
    <source>
        <dbReference type="Proteomes" id="UP000016922"/>
    </source>
</evidence>
<evidence type="ECO:0000259" key="1">
    <source>
        <dbReference type="Pfam" id="PF06985"/>
    </source>
</evidence>
<reference evidence="2 3" key="1">
    <citation type="journal article" date="2013" name="BMC Genomics">
        <title>Genomics-driven discovery of the pneumocandin biosynthetic gene cluster in the fungus Glarea lozoyensis.</title>
        <authorList>
            <person name="Chen L."/>
            <person name="Yue Q."/>
            <person name="Zhang X."/>
            <person name="Xiang M."/>
            <person name="Wang C."/>
            <person name="Li S."/>
            <person name="Che Y."/>
            <person name="Ortiz-Lopez F.J."/>
            <person name="Bills G.F."/>
            <person name="Liu X."/>
            <person name="An Z."/>
        </authorList>
    </citation>
    <scope>NUCLEOTIDE SEQUENCE [LARGE SCALE GENOMIC DNA]</scope>
    <source>
        <strain evidence="3">ATCC 20868 / MF5171</strain>
    </source>
</reference>
<protein>
    <recommendedName>
        <fullName evidence="1">Heterokaryon incompatibility domain-containing protein</fullName>
    </recommendedName>
</protein>
<evidence type="ECO:0000313" key="2">
    <source>
        <dbReference type="EMBL" id="EPE26197.1"/>
    </source>
</evidence>
<dbReference type="PANTHER" id="PTHR24148">
    <property type="entry name" value="ANKYRIN REPEAT DOMAIN-CONTAINING PROTEIN 39 HOMOLOG-RELATED"/>
    <property type="match status" value="1"/>
</dbReference>
<dbReference type="OrthoDB" id="3553147at2759"/>
<dbReference type="KEGG" id="glz:GLAREA_02109"/>
<dbReference type="EMBL" id="KE145371">
    <property type="protein sequence ID" value="EPE26197.1"/>
    <property type="molecule type" value="Genomic_DNA"/>
</dbReference>
<dbReference type="RefSeq" id="XP_008087516.1">
    <property type="nucleotide sequence ID" value="XM_008089325.1"/>
</dbReference>
<dbReference type="Proteomes" id="UP000016922">
    <property type="component" value="Unassembled WGS sequence"/>
</dbReference>
<accession>S3CI84</accession>
<dbReference type="PANTHER" id="PTHR24148:SF64">
    <property type="entry name" value="HETEROKARYON INCOMPATIBILITY DOMAIN-CONTAINING PROTEIN"/>
    <property type="match status" value="1"/>
</dbReference>
<dbReference type="Pfam" id="PF06985">
    <property type="entry name" value="HET"/>
    <property type="match status" value="1"/>
</dbReference>
<sequence length="679" mass="75663">MAEAPRVKYRPLARGDEHEIRLLHLEPRSFSKGISCYFSYAFLEDNPVYEALSYMWGLEQICGSIVVDGTPCKVRKNLLLALKRLRLRDEERILWVDALCIDQDTPDERNHQVSQMGQIYSQARRVCVWIHPDQPVFRQIPQSIRPAGIDSSSSWLTYEVVHEICHQTYWSRLWIIQELVLAADIQLYFGNLTVSWAAFSASLRGLGYNTKSHDLMTAHLNTYDTTPAKLLRLSDTNVDQISQPSEHTLIHLMTIYHSARCANPRDKAYALLSLAAPCCQNAVPVDYDKSVYDLWNVLLAHHLSVHCTYATTIDNIPTAIRGANGYVDSQRIKQAIAIRNLLSARTPPKQCHQLTAKLTRLFSVSNELQVNFTECETISMIGTISSPIYHVSPPLGNTGRPLAWLGSKSALEVFHSASKIKEHLDQGLSSHNARNYVTAPGQRPHSIANFSNEIDLIQEIPSVHQTPNSRFVDTSGRMNGHAPVQGLYVSRALDASEPVASYEYDSLVELLNILESMIANSCLPNPCVLAVEESGKAVLAPPNTKLGDFICKLESSSIYLILRPNGVSTPLFGAGIDSRRINRDALFNSNLYTIVGRAISLFSSDPGWNFPLYDVPLINIYVDAPVLQTLTRLSAVSEPAAFVDQDAGDVQENDNGTWGRAALPIYDMEVDIELGGCWS</sequence>
<dbReference type="HOGENOM" id="CLU_004184_7_2_1"/>